<keyword evidence="1" id="KW-1133">Transmembrane helix</keyword>
<protein>
    <submittedName>
        <fullName evidence="2">Uncharacterized protein</fullName>
    </submittedName>
</protein>
<organism evidence="2 5">
    <name type="scientific">Trichinella pseudospiralis</name>
    <name type="common">Parasitic roundworm</name>
    <dbReference type="NCBI Taxonomy" id="6337"/>
    <lineage>
        <taxon>Eukaryota</taxon>
        <taxon>Metazoa</taxon>
        <taxon>Ecdysozoa</taxon>
        <taxon>Nematoda</taxon>
        <taxon>Enoplea</taxon>
        <taxon>Dorylaimia</taxon>
        <taxon>Trichinellida</taxon>
        <taxon>Trichinellidae</taxon>
        <taxon>Trichinella</taxon>
    </lineage>
</organism>
<reference evidence="5 6" key="1">
    <citation type="submission" date="2015-01" db="EMBL/GenBank/DDBJ databases">
        <title>Evolution of Trichinella species and genotypes.</title>
        <authorList>
            <person name="Korhonen P.K."/>
            <person name="Edoardo P."/>
            <person name="Giuseppe L.R."/>
            <person name="Gasser R.B."/>
        </authorList>
    </citation>
    <scope>NUCLEOTIDE SEQUENCE [LARGE SCALE GENOMIC DNA]</scope>
    <source>
        <strain evidence="2">ISS13</strain>
        <strain evidence="4">ISS176</strain>
        <strain evidence="3">ISS588</strain>
    </source>
</reference>
<dbReference type="Proteomes" id="UP000054826">
    <property type="component" value="Unassembled WGS sequence"/>
</dbReference>
<dbReference type="EMBL" id="JYDV01000122">
    <property type="protein sequence ID" value="KRZ31173.1"/>
    <property type="molecule type" value="Genomic_DNA"/>
</dbReference>
<evidence type="ECO:0000313" key="2">
    <source>
        <dbReference type="EMBL" id="KRY69344.1"/>
    </source>
</evidence>
<evidence type="ECO:0000256" key="1">
    <source>
        <dbReference type="SAM" id="Phobius"/>
    </source>
</evidence>
<proteinExistence type="predicted"/>
<keyword evidence="6" id="KW-1185">Reference proteome</keyword>
<keyword evidence="1" id="KW-0812">Transmembrane</keyword>
<name>A0A0V1E667_TRIPS</name>
<keyword evidence="1" id="KW-0472">Membrane</keyword>
<evidence type="ECO:0000313" key="4">
    <source>
        <dbReference type="EMBL" id="KRZ31173.1"/>
    </source>
</evidence>
<evidence type="ECO:0000313" key="3">
    <source>
        <dbReference type="EMBL" id="KRZ28129.1"/>
    </source>
</evidence>
<feature type="transmembrane region" description="Helical" evidence="1">
    <location>
        <begin position="6"/>
        <end position="27"/>
    </location>
</feature>
<gene>
    <name evidence="2" type="ORF">T4A_4853</name>
    <name evidence="3" type="ORF">T4B_9839</name>
    <name evidence="4" type="ORF">T4C_3737</name>
</gene>
<dbReference type="AlphaFoldDB" id="A0A0V1E667"/>
<evidence type="ECO:0000313" key="5">
    <source>
        <dbReference type="Proteomes" id="UP000054632"/>
    </source>
</evidence>
<dbReference type="Proteomes" id="UP000054805">
    <property type="component" value="Unassembled WGS sequence"/>
</dbReference>
<dbReference type="EMBL" id="JYDS01000062">
    <property type="protein sequence ID" value="KRZ28129.1"/>
    <property type="molecule type" value="Genomic_DNA"/>
</dbReference>
<accession>A0A0V1E667</accession>
<dbReference type="EMBL" id="JYDR01000092">
    <property type="protein sequence ID" value="KRY69344.1"/>
    <property type="molecule type" value="Genomic_DNA"/>
</dbReference>
<sequence>MDLLKIILLLHYVLVIAVYYSSLHIALMNQHQLKGSSLLHYCSCANDLQQKKCDPSTFQTVAVKSQQRMYMFCNKNR</sequence>
<evidence type="ECO:0000313" key="6">
    <source>
        <dbReference type="Proteomes" id="UP000054805"/>
    </source>
</evidence>
<dbReference type="Proteomes" id="UP000054632">
    <property type="component" value="Unassembled WGS sequence"/>
</dbReference>
<comment type="caution">
    <text evidence="2">The sequence shown here is derived from an EMBL/GenBank/DDBJ whole genome shotgun (WGS) entry which is preliminary data.</text>
</comment>